<evidence type="ECO:0000256" key="1">
    <source>
        <dbReference type="SAM" id="Phobius"/>
    </source>
</evidence>
<comment type="caution">
    <text evidence="2">The sequence shown here is derived from an EMBL/GenBank/DDBJ whole genome shotgun (WGS) entry which is preliminary data.</text>
</comment>
<organism evidence="2 3">
    <name type="scientific">Brevibacillus borstelensis AK1</name>
    <dbReference type="NCBI Taxonomy" id="1300222"/>
    <lineage>
        <taxon>Bacteria</taxon>
        <taxon>Bacillati</taxon>
        <taxon>Bacillota</taxon>
        <taxon>Bacilli</taxon>
        <taxon>Bacillales</taxon>
        <taxon>Paenibacillaceae</taxon>
        <taxon>Brevibacillus</taxon>
    </lineage>
</organism>
<name>M8DE54_9BACL</name>
<evidence type="ECO:0008006" key="4">
    <source>
        <dbReference type="Google" id="ProtNLM"/>
    </source>
</evidence>
<reference evidence="2 3" key="1">
    <citation type="submission" date="2013-03" db="EMBL/GenBank/DDBJ databases">
        <title>Assembly of a new bacterial strain Brevibacillus borstelensis AK1.</title>
        <authorList>
            <person name="Rajan I."/>
            <person name="PoliReddy D."/>
            <person name="Sugumar T."/>
            <person name="Rathinam K."/>
            <person name="Alqarawi S."/>
            <person name="Khalil A.B."/>
            <person name="Sivakumar N."/>
        </authorList>
    </citation>
    <scope>NUCLEOTIDE SEQUENCE [LARGE SCALE GENOMIC DNA]</scope>
    <source>
        <strain evidence="2 3">AK1</strain>
    </source>
</reference>
<evidence type="ECO:0000313" key="2">
    <source>
        <dbReference type="EMBL" id="EMT51763.1"/>
    </source>
</evidence>
<accession>M8DE54</accession>
<dbReference type="OrthoDB" id="2473557at2"/>
<sequence>MPSRDEQRIWEDLRSFPDQKLSWERKQVMLENIREERRKISKQQKRAKYVWVANGLVACAAVFFVIWMKPFSTPVETSASHASIDPAYVEAAQKAIKSAGINKEILFDEFEKDGDYDIIRKADREAIVTFYPNTTKVRTILVECAVNELPTSYQKYVDTAQKAFKEANQQVVFQQARFFKSDEGTDLSFYLENQQYVSVDVNTNRVTDYSLDYKLDDVDKKYVYQAQKALMLLTGKQSFSFSHANKRSGKVEEVWTLKNENERYTVRIGAKSSRIYKVDHVTDRYKINSKEEAISVTKPLIASIFGIDIAGYKADGGKDWGGYVLTSEGKPVIRVIIHDLHIGDISGIYVEWDE</sequence>
<dbReference type="PATRIC" id="fig|1300222.3.peg.3247"/>
<keyword evidence="1" id="KW-0472">Membrane</keyword>
<gene>
    <name evidence="2" type="ORF">I532_15511</name>
</gene>
<keyword evidence="1" id="KW-0812">Transmembrane</keyword>
<keyword evidence="1" id="KW-1133">Transmembrane helix</keyword>
<protein>
    <recommendedName>
        <fullName evidence="4">PepSY domain-containing protein</fullName>
    </recommendedName>
</protein>
<proteinExistence type="predicted"/>
<dbReference type="STRING" id="1300222.I532_15511"/>
<dbReference type="EMBL" id="APBN01000006">
    <property type="protein sequence ID" value="EMT51763.1"/>
    <property type="molecule type" value="Genomic_DNA"/>
</dbReference>
<dbReference type="Proteomes" id="UP000012081">
    <property type="component" value="Unassembled WGS sequence"/>
</dbReference>
<keyword evidence="3" id="KW-1185">Reference proteome</keyword>
<dbReference type="AlphaFoldDB" id="M8DE54"/>
<evidence type="ECO:0000313" key="3">
    <source>
        <dbReference type="Proteomes" id="UP000012081"/>
    </source>
</evidence>
<feature type="transmembrane region" description="Helical" evidence="1">
    <location>
        <begin position="49"/>
        <end position="68"/>
    </location>
</feature>